<feature type="region of interest" description="Disordered" evidence="1">
    <location>
        <begin position="232"/>
        <end position="272"/>
    </location>
</feature>
<organism evidence="2 3">
    <name type="scientific">Ambrosiozyma monospora</name>
    <name type="common">Yeast</name>
    <name type="synonym">Endomycopsis monosporus</name>
    <dbReference type="NCBI Taxonomy" id="43982"/>
    <lineage>
        <taxon>Eukaryota</taxon>
        <taxon>Fungi</taxon>
        <taxon>Dikarya</taxon>
        <taxon>Ascomycota</taxon>
        <taxon>Saccharomycotina</taxon>
        <taxon>Pichiomycetes</taxon>
        <taxon>Pichiales</taxon>
        <taxon>Pichiaceae</taxon>
        <taxon>Ambrosiozyma</taxon>
    </lineage>
</organism>
<protein>
    <submittedName>
        <fullName evidence="2">Unnamed protein product</fullName>
    </submittedName>
</protein>
<keyword evidence="3" id="KW-1185">Reference proteome</keyword>
<gene>
    <name evidence="2" type="ORF">Amon01_000293000</name>
</gene>
<dbReference type="AlphaFoldDB" id="A0A9W7DF97"/>
<comment type="caution">
    <text evidence="2">The sequence shown here is derived from an EMBL/GenBank/DDBJ whole genome shotgun (WGS) entry which is preliminary data.</text>
</comment>
<dbReference type="EMBL" id="BSXU01001156">
    <property type="protein sequence ID" value="GMG24400.1"/>
    <property type="molecule type" value="Genomic_DNA"/>
</dbReference>
<name>A0A9W7DF97_AMBMO</name>
<evidence type="ECO:0000256" key="1">
    <source>
        <dbReference type="SAM" id="MobiDB-lite"/>
    </source>
</evidence>
<reference evidence="2" key="1">
    <citation type="submission" date="2023-04" db="EMBL/GenBank/DDBJ databases">
        <title>Ambrosiozyma monospora NBRC 1965.</title>
        <authorList>
            <person name="Ichikawa N."/>
            <person name="Sato H."/>
            <person name="Tonouchi N."/>
        </authorList>
    </citation>
    <scope>NUCLEOTIDE SEQUENCE</scope>
    <source>
        <strain evidence="2">NBRC 1965</strain>
    </source>
</reference>
<evidence type="ECO:0000313" key="2">
    <source>
        <dbReference type="EMBL" id="GMG24400.1"/>
    </source>
</evidence>
<accession>A0A9W7DF97</accession>
<sequence length="305" mass="34095">MSSSFPASITPYIRSKYIEITYSPYPTTEVLKFKPLTQQDNLKTWLWAQLQNLKHGSKFGEAYVQYIIDDYVYVSLNPSYVAQLTANNQQLLQELIQEIESFRFPIISSGSYFTLKFIHVVSQQRLKVYSLVIDKQQQFQLRYSLEDVICLMFPSDQFIVHAFDVYCAGERNDPTSDMFQVQILVESIGDCANNQFMNNGNSDLLTQVDPDQDIANLLEALSFQDQTPCPTAPTAPTAFASTTANDTLPSSTTTTPSFSFSTTPTSTTTTTTTTTSVAVANSSAAAIAFSFSPDKMVRSVYELFV</sequence>
<evidence type="ECO:0000313" key="3">
    <source>
        <dbReference type="Proteomes" id="UP001165063"/>
    </source>
</evidence>
<dbReference type="Proteomes" id="UP001165063">
    <property type="component" value="Unassembled WGS sequence"/>
</dbReference>
<proteinExistence type="predicted"/>